<dbReference type="PANTHER" id="PTHR24286">
    <property type="entry name" value="CYTOCHROME P450 26"/>
    <property type="match status" value="1"/>
</dbReference>
<comment type="similarity">
    <text evidence="1">Belongs to the cytochrome P450 family.</text>
</comment>
<dbReference type="GO" id="GO:0005506">
    <property type="term" value="F:iron ion binding"/>
    <property type="evidence" value="ECO:0007669"/>
    <property type="project" value="InterPro"/>
</dbReference>
<dbReference type="STRING" id="106549.A0A540K9A8"/>
<dbReference type="AlphaFoldDB" id="A0A540K9A8"/>
<dbReference type="Proteomes" id="UP000315295">
    <property type="component" value="Unassembled WGS sequence"/>
</dbReference>
<evidence type="ECO:0000256" key="1">
    <source>
        <dbReference type="ARBA" id="ARBA00010617"/>
    </source>
</evidence>
<keyword evidence="3" id="KW-0408">Iron</keyword>
<dbReference type="GO" id="GO:0016020">
    <property type="term" value="C:membrane"/>
    <property type="evidence" value="ECO:0007669"/>
    <property type="project" value="UniProtKB-SubCell"/>
</dbReference>
<comment type="caution">
    <text evidence="4">The sequence shown here is derived from an EMBL/GenBank/DDBJ whole genome shotgun (WGS) entry which is preliminary data.</text>
</comment>
<dbReference type="EMBL" id="VIEB01001681">
    <property type="protein sequence ID" value="TQD70793.1"/>
    <property type="molecule type" value="Genomic_DNA"/>
</dbReference>
<dbReference type="GO" id="GO:0020037">
    <property type="term" value="F:heme binding"/>
    <property type="evidence" value="ECO:0007669"/>
    <property type="project" value="InterPro"/>
</dbReference>
<sequence length="201" mass="22570">MPIDLPGTPLRKAIKASKLINGKLIEIIKQRKADLADGKASLTQDILSHMLMTCNEDGTYMKELDMATKIMGMLIGGYEAVDAVCTLIVKFLAKFPHIYDAVYKEQMEIANLKAPRELLNWDDIQKMKHLWNVAQEVMRLTPPIQGSFKEASTDFVFNGYTIPKGTGPTPYTYVPFGGGPMICPDKEYARLEILVFMHNLV</sequence>
<dbReference type="SUPFAM" id="SSF48264">
    <property type="entry name" value="Cytochrome P450"/>
    <property type="match status" value="1"/>
</dbReference>
<dbReference type="Pfam" id="PF00067">
    <property type="entry name" value="p450"/>
    <property type="match status" value="1"/>
</dbReference>
<evidence type="ECO:0000313" key="5">
    <source>
        <dbReference type="Proteomes" id="UP000315295"/>
    </source>
</evidence>
<keyword evidence="2" id="KW-0479">Metal-binding</keyword>
<dbReference type="GO" id="GO:0004497">
    <property type="term" value="F:monooxygenase activity"/>
    <property type="evidence" value="ECO:0007669"/>
    <property type="project" value="UniProtKB-KW"/>
</dbReference>
<dbReference type="GO" id="GO:0016125">
    <property type="term" value="P:sterol metabolic process"/>
    <property type="evidence" value="ECO:0007669"/>
    <property type="project" value="TreeGrafter"/>
</dbReference>
<name>A0A540K9A8_MALBA</name>
<dbReference type="PRINTS" id="PR00463">
    <property type="entry name" value="EP450I"/>
</dbReference>
<dbReference type="InterPro" id="IPR036396">
    <property type="entry name" value="Cyt_P450_sf"/>
</dbReference>
<evidence type="ECO:0000313" key="4">
    <source>
        <dbReference type="EMBL" id="TQD70793.1"/>
    </source>
</evidence>
<reference evidence="4 5" key="1">
    <citation type="journal article" date="2019" name="G3 (Bethesda)">
        <title>Sequencing of a Wild Apple (Malus baccata) Genome Unravels the Differences Between Cultivated and Wild Apple Species Regarding Disease Resistance and Cold Tolerance.</title>
        <authorList>
            <person name="Chen X."/>
        </authorList>
    </citation>
    <scope>NUCLEOTIDE SEQUENCE [LARGE SCALE GENOMIC DNA]</scope>
    <source>
        <strain evidence="5">cv. Shandingzi</strain>
        <tissue evidence="4">Leaves</tissue>
    </source>
</reference>
<gene>
    <name evidence="4" type="ORF">C1H46_043673</name>
</gene>
<evidence type="ECO:0008006" key="6">
    <source>
        <dbReference type="Google" id="ProtNLM"/>
    </source>
</evidence>
<dbReference type="PANTHER" id="PTHR24286:SF381">
    <property type="entry name" value="BETA-AMYRIN 28-OXIDASE"/>
    <property type="match status" value="1"/>
</dbReference>
<dbReference type="Gene3D" id="1.10.630.10">
    <property type="entry name" value="Cytochrome P450"/>
    <property type="match status" value="2"/>
</dbReference>
<dbReference type="GO" id="GO:0016705">
    <property type="term" value="F:oxidoreductase activity, acting on paired donors, with incorporation or reduction of molecular oxygen"/>
    <property type="evidence" value="ECO:0007669"/>
    <property type="project" value="InterPro"/>
</dbReference>
<dbReference type="InterPro" id="IPR002401">
    <property type="entry name" value="Cyt_P450_E_grp-I"/>
</dbReference>
<evidence type="ECO:0000256" key="3">
    <source>
        <dbReference type="ARBA" id="ARBA00023004"/>
    </source>
</evidence>
<dbReference type="InterPro" id="IPR001128">
    <property type="entry name" value="Cyt_P450"/>
</dbReference>
<evidence type="ECO:0000256" key="2">
    <source>
        <dbReference type="ARBA" id="ARBA00022723"/>
    </source>
</evidence>
<protein>
    <recommendedName>
        <fullName evidence="6">Cytochrome P450</fullName>
    </recommendedName>
</protein>
<accession>A0A540K9A8</accession>
<proteinExistence type="inferred from homology"/>
<organism evidence="4 5">
    <name type="scientific">Malus baccata</name>
    <name type="common">Siberian crab apple</name>
    <name type="synonym">Pyrus baccata</name>
    <dbReference type="NCBI Taxonomy" id="106549"/>
    <lineage>
        <taxon>Eukaryota</taxon>
        <taxon>Viridiplantae</taxon>
        <taxon>Streptophyta</taxon>
        <taxon>Embryophyta</taxon>
        <taxon>Tracheophyta</taxon>
        <taxon>Spermatophyta</taxon>
        <taxon>Magnoliopsida</taxon>
        <taxon>eudicotyledons</taxon>
        <taxon>Gunneridae</taxon>
        <taxon>Pentapetalae</taxon>
        <taxon>rosids</taxon>
        <taxon>fabids</taxon>
        <taxon>Rosales</taxon>
        <taxon>Rosaceae</taxon>
        <taxon>Amygdaloideae</taxon>
        <taxon>Maleae</taxon>
        <taxon>Malus</taxon>
    </lineage>
</organism>
<keyword evidence="5" id="KW-1185">Reference proteome</keyword>